<dbReference type="InterPro" id="IPR041682">
    <property type="entry name" value="AAA_14"/>
</dbReference>
<dbReference type="EMBL" id="BBJU01000034">
    <property type="protein sequence ID" value="GAK73291.1"/>
    <property type="molecule type" value="Genomic_DNA"/>
</dbReference>
<evidence type="ECO:0000259" key="1">
    <source>
        <dbReference type="Pfam" id="PF13173"/>
    </source>
</evidence>
<dbReference type="InterPro" id="IPR027417">
    <property type="entry name" value="P-loop_NTPase"/>
</dbReference>
<dbReference type="PANTHER" id="PTHR43566:SF2">
    <property type="entry name" value="DUF4143 DOMAIN-CONTAINING PROTEIN"/>
    <property type="match status" value="1"/>
</dbReference>
<dbReference type="Gene3D" id="3.40.50.300">
    <property type="entry name" value="P-loop containing nucleotide triphosphate hydrolases"/>
    <property type="match status" value="1"/>
</dbReference>
<evidence type="ECO:0000313" key="3">
    <source>
        <dbReference type="EMBL" id="GAK73291.1"/>
    </source>
</evidence>
<feature type="domain" description="DUF4143" evidence="2">
    <location>
        <begin position="178"/>
        <end position="335"/>
    </location>
</feature>
<gene>
    <name evidence="3" type="ORF">RRU01S_34_00470</name>
</gene>
<proteinExistence type="predicted"/>
<evidence type="ECO:0000313" key="4">
    <source>
        <dbReference type="Proteomes" id="UP000028701"/>
    </source>
</evidence>
<reference evidence="3 4" key="1">
    <citation type="submission" date="2014-08" db="EMBL/GenBank/DDBJ databases">
        <title>Whole genome shotgun sequence of Rhizobium rubi NBRC 13261.</title>
        <authorList>
            <person name="Katano-Makiyama Y."/>
            <person name="Hosoyama A."/>
            <person name="Hashimoto M."/>
            <person name="Hosoyama Y."/>
            <person name="Noguchi M."/>
            <person name="Tsuchikane K."/>
            <person name="Uohara A."/>
            <person name="Ohji S."/>
            <person name="Ichikawa N."/>
            <person name="Kimura A."/>
            <person name="Yamazoe A."/>
            <person name="Fujita N."/>
        </authorList>
    </citation>
    <scope>NUCLEOTIDE SEQUENCE [LARGE SCALE GENOMIC DNA]</scope>
    <source>
        <strain evidence="3 4">NBRC 13261</strain>
    </source>
</reference>
<name>A0A081D2Z5_9HYPH</name>
<organism evidence="3 4">
    <name type="scientific">Agrobacterium rubi TR3 = NBRC 13261</name>
    <dbReference type="NCBI Taxonomy" id="1368415"/>
    <lineage>
        <taxon>Bacteria</taxon>
        <taxon>Pseudomonadati</taxon>
        <taxon>Pseudomonadota</taxon>
        <taxon>Alphaproteobacteria</taxon>
        <taxon>Hyphomicrobiales</taxon>
        <taxon>Rhizobiaceae</taxon>
        <taxon>Rhizobium/Agrobacterium group</taxon>
        <taxon>Agrobacterium</taxon>
    </lineage>
</organism>
<evidence type="ECO:0000259" key="2">
    <source>
        <dbReference type="Pfam" id="PF13635"/>
    </source>
</evidence>
<dbReference type="PANTHER" id="PTHR43566">
    <property type="entry name" value="CONSERVED PROTEIN"/>
    <property type="match status" value="1"/>
</dbReference>
<feature type="domain" description="AAA" evidence="1">
    <location>
        <begin position="17"/>
        <end position="135"/>
    </location>
</feature>
<dbReference type="SUPFAM" id="SSF52540">
    <property type="entry name" value="P-loop containing nucleoside triphosphate hydrolases"/>
    <property type="match status" value="1"/>
</dbReference>
<dbReference type="Pfam" id="PF13635">
    <property type="entry name" value="DUF4143"/>
    <property type="match status" value="1"/>
</dbReference>
<accession>A0A081D2Z5</accession>
<dbReference type="Proteomes" id="UP000028701">
    <property type="component" value="Unassembled WGS sequence"/>
</dbReference>
<sequence>MIERRIEAELQHLVNESPAVALLGPRQVGKTTLAINIGETRPSIYLDLESEADRAKLSEPELYLATHGDKLVILDEVHRLPNVFQTLRGLIDRNRRAGRRTGQFLLLGSASIDLLKQSGESLAGRIAYLEMQPVDGLEVPEEALERLWLRGGFPDSFLAYSDRGSLRWRQDFIRTYLERDIPLLGPRIPAETLRRFWTMLAHHQSGLLNAAELARSLGVDGKTIASYLDLLVDLLLVRRLEPWHANVGKRLVKSPKVYVRDSGIAHALLGLGSAEQLLGHPIVGSSWEGFVIETLIASSPHGTAANFYRTAAGAEIDLLLTPPGEKPWAIEIKRSLTPKLEKGFYHACEDLQPQKRIVIYPGRESFPLPNGVTVMALSTAGRLLLDR</sequence>
<dbReference type="OrthoDB" id="9771844at2"/>
<protein>
    <recommendedName>
        <fullName evidence="5">AAA+ ATPase domain-containing protein</fullName>
    </recommendedName>
</protein>
<dbReference type="Pfam" id="PF13173">
    <property type="entry name" value="AAA_14"/>
    <property type="match status" value="1"/>
</dbReference>
<dbReference type="eggNOG" id="COG1373">
    <property type="taxonomic scope" value="Bacteria"/>
</dbReference>
<dbReference type="RefSeq" id="WP_045232702.1">
    <property type="nucleotide sequence ID" value="NZ_BBJU01000034.1"/>
</dbReference>
<evidence type="ECO:0008006" key="5">
    <source>
        <dbReference type="Google" id="ProtNLM"/>
    </source>
</evidence>
<dbReference type="AlphaFoldDB" id="A0A081D2Z5"/>
<comment type="caution">
    <text evidence="3">The sequence shown here is derived from an EMBL/GenBank/DDBJ whole genome shotgun (WGS) entry which is preliminary data.</text>
</comment>
<dbReference type="InterPro" id="IPR025420">
    <property type="entry name" value="DUF4143"/>
</dbReference>